<dbReference type="Proteomes" id="UP000184693">
    <property type="component" value="Unassembled WGS sequence"/>
</dbReference>
<accession>A0A1N6KE41</accession>
<reference evidence="1 2" key="1">
    <citation type="submission" date="2016-11" db="EMBL/GenBank/DDBJ databases">
        <authorList>
            <person name="Jaros S."/>
            <person name="Januszkiewicz K."/>
            <person name="Wedrychowicz H."/>
        </authorList>
    </citation>
    <scope>NUCLEOTIDE SEQUENCE [LARGE SCALE GENOMIC DNA]</scope>
    <source>
        <strain evidence="1 2">GAS86</strain>
    </source>
</reference>
<dbReference type="Pfam" id="PF06923">
    <property type="entry name" value="GutM"/>
    <property type="match status" value="1"/>
</dbReference>
<evidence type="ECO:0000313" key="1">
    <source>
        <dbReference type="EMBL" id="SIO54586.1"/>
    </source>
</evidence>
<protein>
    <submittedName>
        <fullName evidence="1">Glucitol operon activator protein</fullName>
    </submittedName>
</protein>
<sequence>MDFVRGALLALAVFWALQLVGSWFQMRRYGDAIRDSAKRWQSGFLGVGACKVKLGRGAVAIVVLSPDLRVCQFLSMSGLTVFTRFRPHEGFAGLSTSEFNARLKTSKLRRSIAQAATDALERAQRAAQAPT</sequence>
<dbReference type="EMBL" id="FSRM01000002">
    <property type="protein sequence ID" value="SIO54586.1"/>
    <property type="molecule type" value="Genomic_DNA"/>
</dbReference>
<organism evidence="1 2">
    <name type="scientific">Paraburkholderia phenazinium</name>
    <dbReference type="NCBI Taxonomy" id="60549"/>
    <lineage>
        <taxon>Bacteria</taxon>
        <taxon>Pseudomonadati</taxon>
        <taxon>Pseudomonadota</taxon>
        <taxon>Betaproteobacteria</taxon>
        <taxon>Burkholderiales</taxon>
        <taxon>Burkholderiaceae</taxon>
        <taxon>Paraburkholderia</taxon>
    </lineage>
</organism>
<dbReference type="RefSeq" id="WP_074268630.1">
    <property type="nucleotide sequence ID" value="NZ_FSRM01000002.1"/>
</dbReference>
<gene>
    <name evidence="1" type="ORF">SAMN05444168_6877</name>
</gene>
<name>A0A1N6KE41_9BURK</name>
<dbReference type="AlphaFoldDB" id="A0A1N6KE41"/>
<dbReference type="InterPro" id="IPR009693">
    <property type="entry name" value="Glucitol_operon_activator"/>
</dbReference>
<dbReference type="OrthoDB" id="9096700at2"/>
<proteinExistence type="predicted"/>
<evidence type="ECO:0000313" key="2">
    <source>
        <dbReference type="Proteomes" id="UP000184693"/>
    </source>
</evidence>